<evidence type="ECO:0000256" key="4">
    <source>
        <dbReference type="ARBA" id="ARBA00047942"/>
    </source>
</evidence>
<feature type="domain" description="DNA methylase N-4/N-6" evidence="6">
    <location>
        <begin position="29"/>
        <end position="132"/>
    </location>
</feature>
<dbReference type="EC" id="2.1.1.-" evidence="5"/>
<dbReference type="Proteomes" id="UP000560131">
    <property type="component" value="Unassembled WGS sequence"/>
</dbReference>
<keyword evidence="8" id="KW-1185">Reference proteome</keyword>
<organism evidence="7 8">
    <name type="scientific">Sphingomonas endophytica</name>
    <dbReference type="NCBI Taxonomy" id="869719"/>
    <lineage>
        <taxon>Bacteria</taxon>
        <taxon>Pseudomonadati</taxon>
        <taxon>Pseudomonadota</taxon>
        <taxon>Alphaproteobacteria</taxon>
        <taxon>Sphingomonadales</taxon>
        <taxon>Sphingomonadaceae</taxon>
        <taxon>Sphingomonas</taxon>
    </lineage>
</organism>
<dbReference type="RefSeq" id="WP_184033123.1">
    <property type="nucleotide sequence ID" value="NZ_BAABAR010000007.1"/>
</dbReference>
<dbReference type="PROSITE" id="PS00092">
    <property type="entry name" value="N6_MTASE"/>
    <property type="match status" value="1"/>
</dbReference>
<accession>A0ABR6N3A4</accession>
<evidence type="ECO:0000313" key="7">
    <source>
        <dbReference type="EMBL" id="MBB5724690.1"/>
    </source>
</evidence>
<dbReference type="PRINTS" id="PR00508">
    <property type="entry name" value="S21N4MTFRASE"/>
</dbReference>
<evidence type="ECO:0000256" key="3">
    <source>
        <dbReference type="ARBA" id="ARBA00022679"/>
    </source>
</evidence>
<dbReference type="NCBIfam" id="NF010253">
    <property type="entry name" value="PRK13699.1"/>
    <property type="match status" value="1"/>
</dbReference>
<evidence type="ECO:0000259" key="6">
    <source>
        <dbReference type="Pfam" id="PF01555"/>
    </source>
</evidence>
<proteinExistence type="inferred from homology"/>
<dbReference type="EMBL" id="JACIJN010000002">
    <property type="protein sequence ID" value="MBB5724690.1"/>
    <property type="molecule type" value="Genomic_DNA"/>
</dbReference>
<dbReference type="InterPro" id="IPR002941">
    <property type="entry name" value="DNA_methylase_N4/N6"/>
</dbReference>
<dbReference type="SUPFAM" id="SSF53335">
    <property type="entry name" value="S-adenosyl-L-methionine-dependent methyltransferases"/>
    <property type="match status" value="1"/>
</dbReference>
<dbReference type="GO" id="GO:0009007">
    <property type="term" value="F:site-specific DNA-methyltransferase (adenine-specific) activity"/>
    <property type="evidence" value="ECO:0007669"/>
    <property type="project" value="UniProtKB-EC"/>
</dbReference>
<dbReference type="Gene3D" id="3.40.50.150">
    <property type="entry name" value="Vaccinia Virus protein VP39"/>
    <property type="match status" value="1"/>
</dbReference>
<evidence type="ECO:0000313" key="8">
    <source>
        <dbReference type="Proteomes" id="UP000560131"/>
    </source>
</evidence>
<evidence type="ECO:0000256" key="1">
    <source>
        <dbReference type="ARBA" id="ARBA00006594"/>
    </source>
</evidence>
<dbReference type="Pfam" id="PF01555">
    <property type="entry name" value="N6_N4_Mtase"/>
    <property type="match status" value="2"/>
</dbReference>
<sequence>MTTTVNAPRNMIFNGDCIDVMQAFDTGSVDMILTDPPYVTNYRDRQGRSVANDDNGRWLKPAFAEMHRVLKDGEFAVSFYGWNKVDLFMEAWRAAGFRIVGHLVFRKRYASSSRFLRYEHEQAYLLAKGTPRMPARVIPDVIDFPYSGNRLHPTQKPVEALRPLIQAFSRPGDLVFDPFSGSGSTLAAAQALGRDWVGIELDNGHYRTATRRLAEANRRAAA</sequence>
<gene>
    <name evidence="7" type="ORF">FHS97_000598</name>
</gene>
<dbReference type="PANTHER" id="PTHR13370">
    <property type="entry name" value="RNA METHYLASE-RELATED"/>
    <property type="match status" value="1"/>
</dbReference>
<keyword evidence="3 7" id="KW-0808">Transferase</keyword>
<protein>
    <recommendedName>
        <fullName evidence="5">Methyltransferase</fullName>
        <ecNumber evidence="5">2.1.1.-</ecNumber>
    </recommendedName>
</protein>
<feature type="domain" description="DNA methylase N-4/N-6" evidence="6">
    <location>
        <begin position="148"/>
        <end position="210"/>
    </location>
</feature>
<keyword evidence="2 7" id="KW-0489">Methyltransferase</keyword>
<comment type="similarity">
    <text evidence="1 5">Belongs to the N(4)/N(6)-methyltransferase family.</text>
</comment>
<comment type="caution">
    <text evidence="7">The sequence shown here is derived from an EMBL/GenBank/DDBJ whole genome shotgun (WGS) entry which is preliminary data.</text>
</comment>
<evidence type="ECO:0000256" key="5">
    <source>
        <dbReference type="RuleBase" id="RU362026"/>
    </source>
</evidence>
<comment type="catalytic activity">
    <reaction evidence="4">
        <text>a 2'-deoxyadenosine in DNA + S-adenosyl-L-methionine = an N(6)-methyl-2'-deoxyadenosine in DNA + S-adenosyl-L-homocysteine + H(+)</text>
        <dbReference type="Rhea" id="RHEA:15197"/>
        <dbReference type="Rhea" id="RHEA-COMP:12418"/>
        <dbReference type="Rhea" id="RHEA-COMP:12419"/>
        <dbReference type="ChEBI" id="CHEBI:15378"/>
        <dbReference type="ChEBI" id="CHEBI:57856"/>
        <dbReference type="ChEBI" id="CHEBI:59789"/>
        <dbReference type="ChEBI" id="CHEBI:90615"/>
        <dbReference type="ChEBI" id="CHEBI:90616"/>
        <dbReference type="EC" id="2.1.1.72"/>
    </reaction>
</comment>
<name>A0ABR6N3A4_9SPHN</name>
<dbReference type="InterPro" id="IPR002052">
    <property type="entry name" value="DNA_methylase_N6_adenine_CS"/>
</dbReference>
<dbReference type="InterPro" id="IPR001091">
    <property type="entry name" value="RM_Methyltransferase"/>
</dbReference>
<dbReference type="InterPro" id="IPR029063">
    <property type="entry name" value="SAM-dependent_MTases_sf"/>
</dbReference>
<dbReference type="PANTHER" id="PTHR13370:SF3">
    <property type="entry name" value="TRNA (GUANINE(10)-N2)-METHYLTRANSFERASE HOMOLOG"/>
    <property type="match status" value="1"/>
</dbReference>
<dbReference type="GO" id="GO:0032259">
    <property type="term" value="P:methylation"/>
    <property type="evidence" value="ECO:0007669"/>
    <property type="project" value="UniProtKB-KW"/>
</dbReference>
<evidence type="ECO:0000256" key="2">
    <source>
        <dbReference type="ARBA" id="ARBA00022603"/>
    </source>
</evidence>
<reference evidence="7 8" key="1">
    <citation type="submission" date="2020-08" db="EMBL/GenBank/DDBJ databases">
        <title>Genomic Encyclopedia of Type Strains, Phase IV (KMG-IV): sequencing the most valuable type-strain genomes for metagenomic binning, comparative biology and taxonomic classification.</title>
        <authorList>
            <person name="Goeker M."/>
        </authorList>
    </citation>
    <scope>NUCLEOTIDE SEQUENCE [LARGE SCALE GENOMIC DNA]</scope>
    <source>
        <strain evidence="7 8">DSM 101535</strain>
    </source>
</reference>